<dbReference type="Gene3D" id="3.30.40.10">
    <property type="entry name" value="Zinc/RING finger domain, C3HC4 (zinc finger)"/>
    <property type="match status" value="1"/>
</dbReference>
<evidence type="ECO:0000256" key="3">
    <source>
        <dbReference type="PROSITE-ProRule" id="PRU00175"/>
    </source>
</evidence>
<evidence type="ECO:0000256" key="2">
    <source>
        <dbReference type="ARBA" id="ARBA00022833"/>
    </source>
</evidence>
<evidence type="ECO:0000259" key="5">
    <source>
        <dbReference type="PROSITE" id="PS50089"/>
    </source>
</evidence>
<dbReference type="SUPFAM" id="SSF57850">
    <property type="entry name" value="RING/U-box"/>
    <property type="match status" value="1"/>
</dbReference>
<feature type="non-terminal residue" evidence="6">
    <location>
        <position position="1"/>
    </location>
</feature>
<dbReference type="InterPro" id="IPR001841">
    <property type="entry name" value="Znf_RING"/>
</dbReference>
<keyword evidence="1 3" id="KW-0863">Zinc-finger</keyword>
<dbReference type="PANTHER" id="PTHR23285">
    <property type="entry name" value="RING FINGER AND KH DOMAIN CONTAINING PROTEIN 1"/>
    <property type="match status" value="1"/>
</dbReference>
<dbReference type="GO" id="GO:0008270">
    <property type="term" value="F:zinc ion binding"/>
    <property type="evidence" value="ECO:0007669"/>
    <property type="project" value="UniProtKB-KW"/>
</dbReference>
<keyword evidence="1 3" id="KW-0479">Metal-binding</keyword>
<reference evidence="6 7" key="1">
    <citation type="journal article" date="2011" name="Science">
        <title>The ecoresponsive genome of Daphnia pulex.</title>
        <authorList>
            <person name="Colbourne J.K."/>
            <person name="Pfrender M.E."/>
            <person name="Gilbert D."/>
            <person name="Thomas W.K."/>
            <person name="Tucker A."/>
            <person name="Oakley T.H."/>
            <person name="Tokishita S."/>
            <person name="Aerts A."/>
            <person name="Arnold G.J."/>
            <person name="Basu M.K."/>
            <person name="Bauer D.J."/>
            <person name="Caceres C.E."/>
            <person name="Carmel L."/>
            <person name="Casola C."/>
            <person name="Choi J.H."/>
            <person name="Detter J.C."/>
            <person name="Dong Q."/>
            <person name="Dusheyko S."/>
            <person name="Eads B.D."/>
            <person name="Frohlich T."/>
            <person name="Geiler-Samerotte K.A."/>
            <person name="Gerlach D."/>
            <person name="Hatcher P."/>
            <person name="Jogdeo S."/>
            <person name="Krijgsveld J."/>
            <person name="Kriventseva E.V."/>
            <person name="Kultz D."/>
            <person name="Laforsch C."/>
            <person name="Lindquist E."/>
            <person name="Lopez J."/>
            <person name="Manak J.R."/>
            <person name="Muller J."/>
            <person name="Pangilinan J."/>
            <person name="Patwardhan R.P."/>
            <person name="Pitluck S."/>
            <person name="Pritham E.J."/>
            <person name="Rechtsteiner A."/>
            <person name="Rho M."/>
            <person name="Rogozin I.B."/>
            <person name="Sakarya O."/>
            <person name="Salamov A."/>
            <person name="Schaack S."/>
            <person name="Shapiro H."/>
            <person name="Shiga Y."/>
            <person name="Skalitzky C."/>
            <person name="Smith Z."/>
            <person name="Souvorov A."/>
            <person name="Sung W."/>
            <person name="Tang Z."/>
            <person name="Tsuchiya D."/>
            <person name="Tu H."/>
            <person name="Vos H."/>
            <person name="Wang M."/>
            <person name="Wolf Y.I."/>
            <person name="Yamagata H."/>
            <person name="Yamada T."/>
            <person name="Ye Y."/>
            <person name="Shaw J.R."/>
            <person name="Andrews J."/>
            <person name="Crease T.J."/>
            <person name="Tang H."/>
            <person name="Lucas S.M."/>
            <person name="Robertson H.M."/>
            <person name="Bork P."/>
            <person name="Koonin E.V."/>
            <person name="Zdobnov E.M."/>
            <person name="Grigoriev I.V."/>
            <person name="Lynch M."/>
            <person name="Boore J.L."/>
        </authorList>
    </citation>
    <scope>NUCLEOTIDE SEQUENCE [LARGE SCALE GENOMIC DNA]</scope>
</reference>
<dbReference type="InterPro" id="IPR013083">
    <property type="entry name" value="Znf_RING/FYVE/PHD"/>
</dbReference>
<evidence type="ECO:0000256" key="4">
    <source>
        <dbReference type="SAM" id="MobiDB-lite"/>
    </source>
</evidence>
<dbReference type="PANTHER" id="PTHR23285:SF7">
    <property type="entry name" value="LD09246P1"/>
    <property type="match status" value="1"/>
</dbReference>
<protein>
    <recommendedName>
        <fullName evidence="5">RING-type domain-containing protein</fullName>
    </recommendedName>
</protein>
<keyword evidence="7" id="KW-1185">Reference proteome</keyword>
<dbReference type="OrthoDB" id="6630164at2759"/>
<dbReference type="EMBL" id="GL732537">
    <property type="protein sequence ID" value="EFX83468.1"/>
    <property type="molecule type" value="Genomic_DNA"/>
</dbReference>
<organism evidence="6 7">
    <name type="scientific">Daphnia pulex</name>
    <name type="common">Water flea</name>
    <dbReference type="NCBI Taxonomy" id="6669"/>
    <lineage>
        <taxon>Eukaryota</taxon>
        <taxon>Metazoa</taxon>
        <taxon>Ecdysozoa</taxon>
        <taxon>Arthropoda</taxon>
        <taxon>Crustacea</taxon>
        <taxon>Branchiopoda</taxon>
        <taxon>Diplostraca</taxon>
        <taxon>Cladocera</taxon>
        <taxon>Anomopoda</taxon>
        <taxon>Daphniidae</taxon>
        <taxon>Daphnia</taxon>
    </lineage>
</organism>
<dbReference type="KEGG" id="dpx:DAPPUDRAFT_48122"/>
<dbReference type="InterPro" id="IPR047227">
    <property type="entry name" value="MEX3"/>
</dbReference>
<dbReference type="OMA" id="RECIMCC"/>
<evidence type="ECO:0000256" key="1">
    <source>
        <dbReference type="ARBA" id="ARBA00022771"/>
    </source>
</evidence>
<accession>E9GAX4</accession>
<name>E9GAX4_DAPPU</name>
<feature type="domain" description="RING-type" evidence="5">
    <location>
        <begin position="34"/>
        <end position="85"/>
    </location>
</feature>
<dbReference type="HOGENOM" id="CLU_2365527_0_0_1"/>
<dbReference type="SMART" id="SM00184">
    <property type="entry name" value="RING"/>
    <property type="match status" value="1"/>
</dbReference>
<feature type="compositionally biased region" description="Low complexity" evidence="4">
    <location>
        <begin position="1"/>
        <end position="28"/>
    </location>
</feature>
<dbReference type="eggNOG" id="KOG2113">
    <property type="taxonomic scope" value="Eukaryota"/>
</dbReference>
<dbReference type="STRING" id="6669.E9GAX4"/>
<dbReference type="GO" id="GO:0003723">
    <property type="term" value="F:RNA binding"/>
    <property type="evidence" value="ECO:0007669"/>
    <property type="project" value="InterPro"/>
</dbReference>
<dbReference type="Proteomes" id="UP000000305">
    <property type="component" value="Unassembled WGS sequence"/>
</dbReference>
<feature type="region of interest" description="Disordered" evidence="4">
    <location>
        <begin position="1"/>
        <end position="29"/>
    </location>
</feature>
<dbReference type="Pfam" id="PF13920">
    <property type="entry name" value="zf-C3HC4_3"/>
    <property type="match status" value="1"/>
</dbReference>
<evidence type="ECO:0000313" key="7">
    <source>
        <dbReference type="Proteomes" id="UP000000305"/>
    </source>
</evidence>
<keyword evidence="2" id="KW-0862">Zinc</keyword>
<sequence>DSSASASGSASPAACSPVGSSSNSSTRGSLKRECIMCCEGEMVAALVPCGHKLFCMDCAQRLVPKESSAESDSPSSAGGECPVCHQSVTQAIRIFS</sequence>
<evidence type="ECO:0000313" key="6">
    <source>
        <dbReference type="EMBL" id="EFX83468.1"/>
    </source>
</evidence>
<dbReference type="InParanoid" id="E9GAX4"/>
<dbReference type="PROSITE" id="PS50089">
    <property type="entry name" value="ZF_RING_2"/>
    <property type="match status" value="1"/>
</dbReference>
<dbReference type="AlphaFoldDB" id="E9GAX4"/>
<gene>
    <name evidence="6" type="ORF">DAPPUDRAFT_48122</name>
</gene>
<proteinExistence type="predicted"/>